<dbReference type="FunFam" id="3.40.47.10:FF:000018">
    <property type="entry name" value="3-oxoacyl-[acyl-carrier-protein] synthase 2"/>
    <property type="match status" value="1"/>
</dbReference>
<reference evidence="6" key="1">
    <citation type="submission" date="2022-10" db="EMBL/GenBank/DDBJ databases">
        <title>The complete genomes of actinobacterial strains from the NBC collection.</title>
        <authorList>
            <person name="Joergensen T.S."/>
            <person name="Alvarez Arevalo M."/>
            <person name="Sterndorff E.B."/>
            <person name="Faurdal D."/>
            <person name="Vuksanovic O."/>
            <person name="Mourched A.-S."/>
            <person name="Charusanti P."/>
            <person name="Shaw S."/>
            <person name="Blin K."/>
            <person name="Weber T."/>
        </authorList>
    </citation>
    <scope>NUCLEOTIDE SEQUENCE</scope>
    <source>
        <strain evidence="6">NBC_00003</strain>
    </source>
</reference>
<dbReference type="PROSITE" id="PS52004">
    <property type="entry name" value="KS3_2"/>
    <property type="match status" value="1"/>
</dbReference>
<dbReference type="NCBIfam" id="NF005589">
    <property type="entry name" value="PRK07314.1"/>
    <property type="match status" value="1"/>
</dbReference>
<dbReference type="Pfam" id="PF02801">
    <property type="entry name" value="Ketoacyl-synt_C"/>
    <property type="match status" value="1"/>
</dbReference>
<keyword evidence="2 4" id="KW-0808">Transferase</keyword>
<dbReference type="SMART" id="SM00825">
    <property type="entry name" value="PKS_KS"/>
    <property type="match status" value="1"/>
</dbReference>
<dbReference type="PROSITE" id="PS00606">
    <property type="entry name" value="KS3_1"/>
    <property type="match status" value="1"/>
</dbReference>
<name>A0AAU2VBT5_9ACTN</name>
<evidence type="ECO:0000313" key="6">
    <source>
        <dbReference type="EMBL" id="WTW64990.1"/>
    </source>
</evidence>
<evidence type="ECO:0000259" key="5">
    <source>
        <dbReference type="PROSITE" id="PS52004"/>
    </source>
</evidence>
<evidence type="ECO:0000256" key="4">
    <source>
        <dbReference type="RuleBase" id="RU003694"/>
    </source>
</evidence>
<dbReference type="InterPro" id="IPR000794">
    <property type="entry name" value="Beta-ketoacyl_synthase"/>
</dbReference>
<feature type="domain" description="Ketosynthase family 3 (KS3)" evidence="5">
    <location>
        <begin position="93"/>
        <end position="507"/>
    </location>
</feature>
<dbReference type="SUPFAM" id="SSF53901">
    <property type="entry name" value="Thiolase-like"/>
    <property type="match status" value="2"/>
</dbReference>
<dbReference type="InterPro" id="IPR014030">
    <property type="entry name" value="Ketoacyl_synth_N"/>
</dbReference>
<dbReference type="InterPro" id="IPR016039">
    <property type="entry name" value="Thiolase-like"/>
</dbReference>
<dbReference type="GO" id="GO:0005829">
    <property type="term" value="C:cytosol"/>
    <property type="evidence" value="ECO:0007669"/>
    <property type="project" value="TreeGrafter"/>
</dbReference>
<evidence type="ECO:0000256" key="1">
    <source>
        <dbReference type="ARBA" id="ARBA00008467"/>
    </source>
</evidence>
<dbReference type="InterPro" id="IPR020841">
    <property type="entry name" value="PKS_Beta-ketoAc_synthase_dom"/>
</dbReference>
<dbReference type="AlphaFoldDB" id="A0AAU2VBT5"/>
<sequence length="512" mass="53222">MNEESVMGGKCCLLTTGELVPGDVIATDPDGPWHVVVRTAPATETKTRLQLRPLTGGPDMERVLPRYERQVVRTTRVDPADPPDPAQWAAPRRRRVVVTGLGAISPLGGDVPGLWQGLLEGRSGVSVVEGPDFDGLPVRLAARAAVDPAELLPRTEVRRMNRSTQFALLAAREAWRDAGLDLAGTVASGLRPARTGVSMGTIIGGAPVMVESRLTLIARGPRAVSPYTTPMTVPSASAARISKDLDIRGEARTFVSACASGTEAIGQAIDAIRAGRVDLVVAGGTEAVITPEILAAFAAMRAVSTRNDQPTEASRPFDEARDGFVLGEGAGVLILEDEEHARARGARIYCEAAGWGLSADAFHMAAPEPEGRGVEAALRSALADAGATPADVAHVNAHATATVDGDRTEARALGRLFAGHTRDIPVTANKGALGHLQGGAGAVEAVATILTLRDGLIPPTVGCDHPEEGLGLDIVRGTPRPLPPCGDIVLSNSFGFGGHNAVLAFRRAQAGA</sequence>
<dbReference type="InterPro" id="IPR018201">
    <property type="entry name" value="Ketoacyl_synth_AS"/>
</dbReference>
<dbReference type="PANTHER" id="PTHR11712:SF336">
    <property type="entry name" value="3-OXOACYL-[ACYL-CARRIER-PROTEIN] SYNTHASE, MITOCHONDRIAL"/>
    <property type="match status" value="1"/>
</dbReference>
<dbReference type="InterPro" id="IPR014031">
    <property type="entry name" value="Ketoacyl_synth_C"/>
</dbReference>
<dbReference type="GO" id="GO:0006633">
    <property type="term" value="P:fatty acid biosynthetic process"/>
    <property type="evidence" value="ECO:0007669"/>
    <property type="project" value="InterPro"/>
</dbReference>
<gene>
    <name evidence="6" type="ORF">OG549_32470</name>
</gene>
<dbReference type="EMBL" id="CP108318">
    <property type="protein sequence ID" value="WTW64990.1"/>
    <property type="molecule type" value="Genomic_DNA"/>
</dbReference>
<protein>
    <submittedName>
        <fullName evidence="6">Beta-ketoacyl-[acyl-carrier-protein] synthase family protein</fullName>
    </submittedName>
</protein>
<organism evidence="6">
    <name type="scientific">Streptomyces sp. NBC_00003</name>
    <dbReference type="NCBI Taxonomy" id="2903608"/>
    <lineage>
        <taxon>Bacteria</taxon>
        <taxon>Bacillati</taxon>
        <taxon>Actinomycetota</taxon>
        <taxon>Actinomycetes</taxon>
        <taxon>Kitasatosporales</taxon>
        <taxon>Streptomycetaceae</taxon>
        <taxon>Streptomyces</taxon>
    </lineage>
</organism>
<dbReference type="PANTHER" id="PTHR11712">
    <property type="entry name" value="POLYKETIDE SYNTHASE-RELATED"/>
    <property type="match status" value="1"/>
</dbReference>
<accession>A0AAU2VBT5</accession>
<evidence type="ECO:0000256" key="2">
    <source>
        <dbReference type="ARBA" id="ARBA00022679"/>
    </source>
</evidence>
<evidence type="ECO:0000256" key="3">
    <source>
        <dbReference type="ARBA" id="ARBA00023315"/>
    </source>
</evidence>
<comment type="similarity">
    <text evidence="1 4">Belongs to the thiolase-like superfamily. Beta-ketoacyl-ACP synthases family.</text>
</comment>
<dbReference type="Pfam" id="PF00109">
    <property type="entry name" value="ketoacyl-synt"/>
    <property type="match status" value="1"/>
</dbReference>
<dbReference type="CDD" id="cd00834">
    <property type="entry name" value="KAS_I_II"/>
    <property type="match status" value="1"/>
</dbReference>
<proteinExistence type="inferred from homology"/>
<keyword evidence="3" id="KW-0012">Acyltransferase</keyword>
<dbReference type="GO" id="GO:0004315">
    <property type="term" value="F:3-oxoacyl-[acyl-carrier-protein] synthase activity"/>
    <property type="evidence" value="ECO:0007669"/>
    <property type="project" value="InterPro"/>
</dbReference>
<dbReference type="Gene3D" id="3.40.47.10">
    <property type="match status" value="1"/>
</dbReference>